<dbReference type="Proteomes" id="UP001255416">
    <property type="component" value="Unassembled WGS sequence"/>
</dbReference>
<proteinExistence type="predicted"/>
<accession>A0ABU3V883</accession>
<gene>
    <name evidence="1" type="ORF">QO231_00815</name>
</gene>
<evidence type="ECO:0000313" key="2">
    <source>
        <dbReference type="Proteomes" id="UP001255416"/>
    </source>
</evidence>
<evidence type="ECO:0000313" key="1">
    <source>
        <dbReference type="EMBL" id="MDU9002386.1"/>
    </source>
</evidence>
<dbReference type="RefSeq" id="WP_316772119.1">
    <property type="nucleotide sequence ID" value="NZ_JASMWN010000001.1"/>
</dbReference>
<dbReference type="EMBL" id="JASMWN010000001">
    <property type="protein sequence ID" value="MDU9002386.1"/>
    <property type="molecule type" value="Genomic_DNA"/>
</dbReference>
<name>A0ABU3V883_9RHOB</name>
<reference evidence="2" key="1">
    <citation type="submission" date="2023-05" db="EMBL/GenBank/DDBJ databases">
        <title>Sedimentitalea sp. nov. JM2-8.</title>
        <authorList>
            <person name="Huang J."/>
        </authorList>
    </citation>
    <scope>NUCLEOTIDE SEQUENCE [LARGE SCALE GENOMIC DNA]</scope>
    <source>
        <strain evidence="2">KHS03</strain>
    </source>
</reference>
<comment type="caution">
    <text evidence="1">The sequence shown here is derived from an EMBL/GenBank/DDBJ whole genome shotgun (WGS) entry which is preliminary data.</text>
</comment>
<sequence length="128" mass="13941">MRSLVDALIHVHPSADIRLYFSTPTAEPWHASCHAQHLHVVRMVLDGATYAETFRTSADLDSVIEALAKAVSPMPVNHCSLKATSPRRLGPFDPLPDLLDANRSHAGLSALKAAKRAILSAVQGEERR</sequence>
<organism evidence="1 2">
    <name type="scientific">Sedimentitalea todarodis</name>
    <dbReference type="NCBI Taxonomy" id="1631240"/>
    <lineage>
        <taxon>Bacteria</taxon>
        <taxon>Pseudomonadati</taxon>
        <taxon>Pseudomonadota</taxon>
        <taxon>Alphaproteobacteria</taxon>
        <taxon>Rhodobacterales</taxon>
        <taxon>Paracoccaceae</taxon>
        <taxon>Sedimentitalea</taxon>
    </lineage>
</organism>
<keyword evidence="2" id="KW-1185">Reference proteome</keyword>
<protein>
    <submittedName>
        <fullName evidence="1">Uncharacterized protein</fullName>
    </submittedName>
</protein>